<reference evidence="2" key="1">
    <citation type="submission" date="2020-11" db="EMBL/GenBank/DDBJ databases">
        <authorList>
            <person name="Tran Van P."/>
        </authorList>
    </citation>
    <scope>NUCLEOTIDE SEQUENCE</scope>
</reference>
<protein>
    <submittedName>
        <fullName evidence="2">Uncharacterized protein</fullName>
    </submittedName>
</protein>
<organism evidence="2">
    <name type="scientific">Oppiella nova</name>
    <dbReference type="NCBI Taxonomy" id="334625"/>
    <lineage>
        <taxon>Eukaryota</taxon>
        <taxon>Metazoa</taxon>
        <taxon>Ecdysozoa</taxon>
        <taxon>Arthropoda</taxon>
        <taxon>Chelicerata</taxon>
        <taxon>Arachnida</taxon>
        <taxon>Acari</taxon>
        <taxon>Acariformes</taxon>
        <taxon>Sarcoptiformes</taxon>
        <taxon>Oribatida</taxon>
        <taxon>Brachypylina</taxon>
        <taxon>Oppioidea</taxon>
        <taxon>Oppiidae</taxon>
        <taxon>Oppiella</taxon>
    </lineage>
</organism>
<dbReference type="AlphaFoldDB" id="A0A7R9MIC9"/>
<evidence type="ECO:0000313" key="3">
    <source>
        <dbReference type="Proteomes" id="UP000728032"/>
    </source>
</evidence>
<feature type="non-terminal residue" evidence="2">
    <location>
        <position position="1"/>
    </location>
</feature>
<sequence>MSSLYNSSYYQSLPTTGAIAVTNEKGEKTMQKVKVQRYITGRKPRFATNEDQSSSESESSEESDNELTTNWRNSSQQRGQQLNAQYVGSHVVKTEDIDVDED</sequence>
<proteinExistence type="predicted"/>
<feature type="compositionally biased region" description="Polar residues" evidence="1">
    <location>
        <begin position="66"/>
        <end position="86"/>
    </location>
</feature>
<evidence type="ECO:0000256" key="1">
    <source>
        <dbReference type="SAM" id="MobiDB-lite"/>
    </source>
</evidence>
<dbReference type="EMBL" id="OC936077">
    <property type="protein sequence ID" value="CAD7660773.1"/>
    <property type="molecule type" value="Genomic_DNA"/>
</dbReference>
<gene>
    <name evidence="2" type="ORF">ONB1V03_LOCUS17336</name>
</gene>
<dbReference type="OrthoDB" id="6570210at2759"/>
<keyword evidence="3" id="KW-1185">Reference proteome</keyword>
<feature type="region of interest" description="Disordered" evidence="1">
    <location>
        <begin position="39"/>
        <end position="102"/>
    </location>
</feature>
<accession>A0A7R9MIC9</accession>
<name>A0A7R9MIC9_9ACAR</name>
<dbReference type="Proteomes" id="UP000728032">
    <property type="component" value="Unassembled WGS sequence"/>
</dbReference>
<evidence type="ECO:0000313" key="2">
    <source>
        <dbReference type="EMBL" id="CAD7660773.1"/>
    </source>
</evidence>
<dbReference type="EMBL" id="CAJPVJ010021252">
    <property type="protein sequence ID" value="CAG2177909.1"/>
    <property type="molecule type" value="Genomic_DNA"/>
</dbReference>